<gene>
    <name evidence="1" type="ORF">PGX00_22540</name>
</gene>
<dbReference type="InterPro" id="IPR036188">
    <property type="entry name" value="FAD/NAD-bd_sf"/>
</dbReference>
<dbReference type="EMBL" id="JAQLOI010000003">
    <property type="protein sequence ID" value="MDB1126295.1"/>
    <property type="molecule type" value="Genomic_DNA"/>
</dbReference>
<dbReference type="Proteomes" id="UP001210678">
    <property type="component" value="Unassembled WGS sequence"/>
</dbReference>
<name>A0ABT4YXU0_9VIBR</name>
<keyword evidence="2" id="KW-1185">Reference proteome</keyword>
<sequence>MSKLTIDPNKKRVGIIGGGIAGATVAIKLSELGIETCLFERKPSLVYGPPICHLHAGGNLYREIDEQQCIDLLRQSIQSVKLFPHTINIRPTVIAIPKTDKGTPEALLPRLVSIQNHYQQLIDEDSSNKVLGDAQDYYRIYTREALEQLKGKAQQGQPCELDDWMLPFVNNVDLDGLKYPVVLVQEYGWSLFRLASSATMLLDNYDSAHVFLSSEVSDIKENQNNWSICYQQGEESNQIDVDYLINACGYETGTVDDFIKVQRSRLVEFKAAYVTQWSANTDVWPEVIFHGERGTVDGMAQLTPYADGLFQLHGMTDDITLFRDGLVYSNEDCAQPQLPEYLVNKIKKGWNEVQKRERTELAIKHMSRFIPSFSNASVAGKPLYGAQQIPGLDASLRASDVSFHGSNYARIEIVKGSSAIEAALKIIEDIKYNSNIIENQTLKKNKDTVSLNGDEVEHLAIKLAHERGYPDGLAKVSGLDPLD</sequence>
<evidence type="ECO:0000313" key="2">
    <source>
        <dbReference type="Proteomes" id="UP001210678"/>
    </source>
</evidence>
<reference evidence="1 2" key="1">
    <citation type="submission" date="2023-01" db="EMBL/GenBank/DDBJ databases">
        <title>Vibrio sp. KJ40-1 sp.nov, isolated from marine algae.</title>
        <authorList>
            <person name="Butt M."/>
            <person name="Kim J.M.J."/>
            <person name="Jeon C.O.C."/>
        </authorList>
    </citation>
    <scope>NUCLEOTIDE SEQUENCE [LARGE SCALE GENOMIC DNA]</scope>
    <source>
        <strain evidence="1 2">KJ40-1</strain>
    </source>
</reference>
<protein>
    <submittedName>
        <fullName evidence="1">FAD-dependent oxidoreductase</fullName>
    </submittedName>
</protein>
<evidence type="ECO:0000313" key="1">
    <source>
        <dbReference type="EMBL" id="MDB1126295.1"/>
    </source>
</evidence>
<dbReference type="SUPFAM" id="SSF51905">
    <property type="entry name" value="FAD/NAD(P)-binding domain"/>
    <property type="match status" value="1"/>
</dbReference>
<proteinExistence type="predicted"/>
<dbReference type="Gene3D" id="3.50.50.60">
    <property type="entry name" value="FAD/NAD(P)-binding domain"/>
    <property type="match status" value="1"/>
</dbReference>
<accession>A0ABT4YXU0</accession>
<comment type="caution">
    <text evidence="1">The sequence shown here is derived from an EMBL/GenBank/DDBJ whole genome shotgun (WGS) entry which is preliminary data.</text>
</comment>
<dbReference type="RefSeq" id="WP_272140789.1">
    <property type="nucleotide sequence ID" value="NZ_JAQLOI010000003.1"/>
</dbReference>
<organism evidence="1 2">
    <name type="scientific">Vibrio algarum</name>
    <dbReference type="NCBI Taxonomy" id="3020714"/>
    <lineage>
        <taxon>Bacteria</taxon>
        <taxon>Pseudomonadati</taxon>
        <taxon>Pseudomonadota</taxon>
        <taxon>Gammaproteobacteria</taxon>
        <taxon>Vibrionales</taxon>
        <taxon>Vibrionaceae</taxon>
        <taxon>Vibrio</taxon>
    </lineage>
</organism>